<evidence type="ECO:0008006" key="3">
    <source>
        <dbReference type="Google" id="ProtNLM"/>
    </source>
</evidence>
<gene>
    <name evidence="1" type="ORF">EXY25_15300</name>
</gene>
<evidence type="ECO:0000313" key="1">
    <source>
        <dbReference type="EMBL" id="TAA42652.1"/>
    </source>
</evidence>
<dbReference type="Gene3D" id="3.30.1380.10">
    <property type="match status" value="1"/>
</dbReference>
<organism evidence="1 2">
    <name type="scientific">Corallincola spongiicola</name>
    <dbReference type="NCBI Taxonomy" id="2520508"/>
    <lineage>
        <taxon>Bacteria</taxon>
        <taxon>Pseudomonadati</taxon>
        <taxon>Pseudomonadota</taxon>
        <taxon>Gammaproteobacteria</taxon>
        <taxon>Alteromonadales</taxon>
        <taxon>Psychromonadaceae</taxon>
        <taxon>Corallincola</taxon>
    </lineage>
</organism>
<sequence>MYKCKHFQIHELVPKSVFNKRGEKAWQLLDDRLLITLDRLREKFGSMTVNNYYWQGDREWSGLRTSDSPYYSPFSQHSFGRAADCLFQDHDAESIRQQILAAPGQHEFELIGSIELDVSWLHFDVRNCDRIMTYKP</sequence>
<comment type="caution">
    <text evidence="1">The sequence shown here is derived from an EMBL/GenBank/DDBJ whole genome shotgun (WGS) entry which is preliminary data.</text>
</comment>
<name>A0ABY1WMC8_9GAMM</name>
<protein>
    <recommendedName>
        <fullName evidence="3">Peptidase M15A C-terminal domain-containing protein</fullName>
    </recommendedName>
</protein>
<accession>A0ABY1WMC8</accession>
<evidence type="ECO:0000313" key="2">
    <source>
        <dbReference type="Proteomes" id="UP000292544"/>
    </source>
</evidence>
<dbReference type="Proteomes" id="UP000292544">
    <property type="component" value="Unassembled WGS sequence"/>
</dbReference>
<keyword evidence="2" id="KW-1185">Reference proteome</keyword>
<dbReference type="EMBL" id="SHLY01000006">
    <property type="protein sequence ID" value="TAA42652.1"/>
    <property type="molecule type" value="Genomic_DNA"/>
</dbReference>
<dbReference type="RefSeq" id="WP_130567502.1">
    <property type="nucleotide sequence ID" value="NZ_SHLY01000006.1"/>
</dbReference>
<reference evidence="2" key="1">
    <citation type="submission" date="2019-02" db="EMBL/GenBank/DDBJ databases">
        <title>Draft genome sequence of Muricauda sp. 176CP4-71.</title>
        <authorList>
            <person name="Park J.-S."/>
        </authorList>
    </citation>
    <scope>NUCLEOTIDE SEQUENCE [LARGE SCALE GENOMIC DNA]</scope>
    <source>
        <strain evidence="2">176GS2-150</strain>
    </source>
</reference>
<proteinExistence type="predicted"/>
<dbReference type="SUPFAM" id="SSF55166">
    <property type="entry name" value="Hedgehog/DD-peptidase"/>
    <property type="match status" value="1"/>
</dbReference>
<dbReference type="InterPro" id="IPR009045">
    <property type="entry name" value="Zn_M74/Hedgehog-like"/>
</dbReference>